<proteinExistence type="predicted"/>
<dbReference type="InterPro" id="IPR020593">
    <property type="entry name" value="G-glutamylP_reductase_CS"/>
</dbReference>
<evidence type="ECO:0000313" key="1">
    <source>
        <dbReference type="EMBL" id="KKL67643.1"/>
    </source>
</evidence>
<dbReference type="InterPro" id="IPR016161">
    <property type="entry name" value="Ald_DH/histidinol_DH"/>
</dbReference>
<reference evidence="1" key="1">
    <citation type="journal article" date="2015" name="Nature">
        <title>Complex archaea that bridge the gap between prokaryotes and eukaryotes.</title>
        <authorList>
            <person name="Spang A."/>
            <person name="Saw J.H."/>
            <person name="Jorgensen S.L."/>
            <person name="Zaremba-Niedzwiedzka K."/>
            <person name="Martijn J."/>
            <person name="Lind A.E."/>
            <person name="van Eijk R."/>
            <person name="Schleper C."/>
            <person name="Guy L."/>
            <person name="Ettema T.J."/>
        </authorList>
    </citation>
    <scope>NUCLEOTIDE SEQUENCE</scope>
</reference>
<feature type="non-terminal residue" evidence="1">
    <location>
        <position position="1"/>
    </location>
</feature>
<dbReference type="PROSITE" id="PS01223">
    <property type="entry name" value="PROA"/>
    <property type="match status" value="1"/>
</dbReference>
<protein>
    <recommendedName>
        <fullName evidence="2">Aldehyde dehydrogenase domain-containing protein</fullName>
    </recommendedName>
</protein>
<comment type="caution">
    <text evidence="1">The sequence shown here is derived from an EMBL/GenBank/DDBJ whole genome shotgun (WGS) entry which is preliminary data.</text>
</comment>
<dbReference type="InterPro" id="IPR016162">
    <property type="entry name" value="Ald_DH_N"/>
</dbReference>
<dbReference type="EMBL" id="LAZR01026792">
    <property type="protein sequence ID" value="KKL67643.1"/>
    <property type="molecule type" value="Genomic_DNA"/>
</dbReference>
<dbReference type="PANTHER" id="PTHR11063">
    <property type="entry name" value="GLUTAMATE SEMIALDEHYDE DEHYDROGENASE"/>
    <property type="match status" value="1"/>
</dbReference>
<dbReference type="GO" id="GO:0004350">
    <property type="term" value="F:glutamate-5-semialdehyde dehydrogenase activity"/>
    <property type="evidence" value="ECO:0007669"/>
    <property type="project" value="InterPro"/>
</dbReference>
<dbReference type="AlphaFoldDB" id="A0A0F9E0T6"/>
<accession>A0A0F9E0T6</accession>
<organism evidence="1">
    <name type="scientific">marine sediment metagenome</name>
    <dbReference type="NCBI Taxonomy" id="412755"/>
    <lineage>
        <taxon>unclassified sequences</taxon>
        <taxon>metagenomes</taxon>
        <taxon>ecological metagenomes</taxon>
    </lineage>
</organism>
<gene>
    <name evidence="1" type="ORF">LCGC14_2132940</name>
</gene>
<name>A0A0F9E0T6_9ZZZZ</name>
<evidence type="ECO:0008006" key="2">
    <source>
        <dbReference type="Google" id="ProtNLM"/>
    </source>
</evidence>
<dbReference type="PANTHER" id="PTHR11063:SF8">
    <property type="entry name" value="DELTA-1-PYRROLINE-5-CARBOXYLATE SYNTHASE"/>
    <property type="match status" value="1"/>
</dbReference>
<dbReference type="SUPFAM" id="SSF53720">
    <property type="entry name" value="ALDH-like"/>
    <property type="match status" value="1"/>
</dbReference>
<dbReference type="Gene3D" id="3.40.605.10">
    <property type="entry name" value="Aldehyde Dehydrogenase, Chain A, domain 1"/>
    <property type="match status" value="1"/>
</dbReference>
<sequence length="140" mass="15644">EQLLVNEVAYADFESRESRNYFLKLQEPGLYRLETHGRLAMSLKVVSGMEEAMDHIDTYGSAHTESIITRDHARAMRFIREVDSSSVMVNASTRFADGFQYGLGAEIGIATDKLHARGPMGLVELTCQKFIVLGNGQTRT</sequence>